<keyword evidence="6" id="KW-0539">Nucleus</keyword>
<dbReference type="OrthoDB" id="4072855at2759"/>
<name>A0A1V2LSE1_PICKU</name>
<reference evidence="10" key="1">
    <citation type="journal article" date="2017" name="Genome Announc.">
        <title>Genome sequences of Cyberlindnera fabianii 65, Pichia kudriavzevii 129, and Saccharomyces cerevisiae 131 isolated from fermented masau fruits in Zimbabwe.</title>
        <authorList>
            <person name="van Rijswijck I.M.H."/>
            <person name="Derks M.F.L."/>
            <person name="Abee T."/>
            <person name="de Ridder D."/>
            <person name="Smid E.J."/>
        </authorList>
    </citation>
    <scope>NUCLEOTIDE SEQUENCE [LARGE SCALE GENOMIC DNA]</scope>
    <source>
        <strain evidence="10">129</strain>
    </source>
</reference>
<evidence type="ECO:0000256" key="5">
    <source>
        <dbReference type="ARBA" id="ARBA00022490"/>
    </source>
</evidence>
<dbReference type="EMBL" id="CP028773">
    <property type="protein sequence ID" value="AWU73787.1"/>
    <property type="molecule type" value="Genomic_DNA"/>
</dbReference>
<evidence type="ECO:0000256" key="7">
    <source>
        <dbReference type="SAM" id="MobiDB-lite"/>
    </source>
</evidence>
<evidence type="ECO:0000256" key="3">
    <source>
        <dbReference type="ARBA" id="ARBA00005459"/>
    </source>
</evidence>
<dbReference type="EMBL" id="MQVM01000003">
    <property type="protein sequence ID" value="ONH76785.1"/>
    <property type="molecule type" value="Genomic_DNA"/>
</dbReference>
<evidence type="ECO:0000313" key="11">
    <source>
        <dbReference type="Proteomes" id="UP000249293"/>
    </source>
</evidence>
<gene>
    <name evidence="9" type="ORF">BOH78_0852</name>
    <name evidence="8" type="ORF">C5L36_0A03870</name>
</gene>
<dbReference type="GO" id="GO:0005634">
    <property type="term" value="C:nucleus"/>
    <property type="evidence" value="ECO:0007669"/>
    <property type="project" value="UniProtKB-SubCell"/>
</dbReference>
<evidence type="ECO:0000313" key="8">
    <source>
        <dbReference type="EMBL" id="AWU73787.1"/>
    </source>
</evidence>
<evidence type="ECO:0000313" key="9">
    <source>
        <dbReference type="EMBL" id="ONH76785.1"/>
    </source>
</evidence>
<evidence type="ECO:0000256" key="4">
    <source>
        <dbReference type="ARBA" id="ARBA00021625"/>
    </source>
</evidence>
<feature type="region of interest" description="Disordered" evidence="7">
    <location>
        <begin position="1"/>
        <end position="26"/>
    </location>
</feature>
<dbReference type="AlphaFoldDB" id="A0A1V2LSE1"/>
<evidence type="ECO:0000256" key="1">
    <source>
        <dbReference type="ARBA" id="ARBA00004123"/>
    </source>
</evidence>
<evidence type="ECO:0000313" key="10">
    <source>
        <dbReference type="Proteomes" id="UP000189274"/>
    </source>
</evidence>
<protein>
    <recommendedName>
        <fullName evidence="4">Damage-regulated import facilitator 1</fullName>
    </recommendedName>
</protein>
<comment type="similarity">
    <text evidence="3">Belongs to the DIF1/spd1 family.</text>
</comment>
<dbReference type="GO" id="GO:0005737">
    <property type="term" value="C:cytoplasm"/>
    <property type="evidence" value="ECO:0007669"/>
    <property type="project" value="UniProtKB-SubCell"/>
</dbReference>
<dbReference type="Pfam" id="PF08591">
    <property type="entry name" value="RNR_inhib"/>
    <property type="match status" value="1"/>
</dbReference>
<comment type="subcellular location">
    <subcellularLocation>
        <location evidence="2">Cytoplasm</location>
    </subcellularLocation>
    <subcellularLocation>
        <location evidence="1">Nucleus</location>
    </subcellularLocation>
</comment>
<organism evidence="9 10">
    <name type="scientific">Pichia kudriavzevii</name>
    <name type="common">Yeast</name>
    <name type="synonym">Issatchenkia orientalis</name>
    <dbReference type="NCBI Taxonomy" id="4909"/>
    <lineage>
        <taxon>Eukaryota</taxon>
        <taxon>Fungi</taxon>
        <taxon>Dikarya</taxon>
        <taxon>Ascomycota</taxon>
        <taxon>Saccharomycotina</taxon>
        <taxon>Pichiomycetes</taxon>
        <taxon>Pichiales</taxon>
        <taxon>Pichiaceae</taxon>
        <taxon>Pichia</taxon>
    </lineage>
</organism>
<dbReference type="InterPro" id="IPR013900">
    <property type="entry name" value="RNR_inhibitor"/>
</dbReference>
<evidence type="ECO:0000256" key="6">
    <source>
        <dbReference type="ARBA" id="ARBA00023242"/>
    </source>
</evidence>
<dbReference type="Proteomes" id="UP000249293">
    <property type="component" value="Chromosome 1"/>
</dbReference>
<feature type="compositionally biased region" description="Low complexity" evidence="7">
    <location>
        <begin position="10"/>
        <end position="22"/>
    </location>
</feature>
<keyword evidence="5" id="KW-0963">Cytoplasm</keyword>
<reference evidence="9" key="2">
    <citation type="submission" date="2017-01" db="EMBL/GenBank/DDBJ databases">
        <authorList>
            <person name="Mah S.A."/>
            <person name="Swanson W.J."/>
            <person name="Moy G.W."/>
            <person name="Vacquier V.D."/>
        </authorList>
    </citation>
    <scope>NUCLEOTIDE SEQUENCE [LARGE SCALE GENOMIC DNA]</scope>
    <source>
        <strain evidence="9">129</strain>
    </source>
</reference>
<dbReference type="Proteomes" id="UP000189274">
    <property type="component" value="Unassembled WGS sequence"/>
</dbReference>
<proteinExistence type="inferred from homology"/>
<sequence>MQEIKRQNRGSMFSGSDSSVSDETTERLQTIGMRIRQSVSMGYKVPDSSTCGLPSYMNDYEQQQSINNTRRIPLPSHLDGSTPPALDYNGSTASSLAGWEQEINSSITDNMHNINKYYNVTPHNEPSCLKRGFANVEGKELDVGDYVQRYGPLSFNDEF</sequence>
<dbReference type="VEuPathDB" id="FungiDB:C5L36_0A03870"/>
<accession>A0A1V2LSE1</accession>
<reference evidence="8 11" key="3">
    <citation type="submission" date="2018-06" db="EMBL/GenBank/DDBJ databases">
        <title>Population genomics shows no distinction between pathogenic Candida krusei and environmental Pichia kudriavzevii: One species, four names.</title>
        <authorList>
            <person name="Douglass A.P."/>
            <person name="Offei B."/>
            <person name="Braun-Galleani S."/>
            <person name="Coughlan A.Y."/>
            <person name="Martos A."/>
            <person name="Ortiz-Merino R.A."/>
            <person name="Byrne K.P."/>
            <person name="Wolfe K.H."/>
        </authorList>
    </citation>
    <scope>NUCLEOTIDE SEQUENCE [LARGE SCALE GENOMIC DNA]</scope>
    <source>
        <strain evidence="8 11">CBS573</strain>
    </source>
</reference>
<evidence type="ECO:0000256" key="2">
    <source>
        <dbReference type="ARBA" id="ARBA00004496"/>
    </source>
</evidence>
<keyword evidence="11" id="KW-1185">Reference proteome</keyword>